<organism evidence="2">
    <name type="scientific">Cacopsylla melanoneura</name>
    <dbReference type="NCBI Taxonomy" id="428564"/>
    <lineage>
        <taxon>Eukaryota</taxon>
        <taxon>Metazoa</taxon>
        <taxon>Ecdysozoa</taxon>
        <taxon>Arthropoda</taxon>
        <taxon>Hexapoda</taxon>
        <taxon>Insecta</taxon>
        <taxon>Pterygota</taxon>
        <taxon>Neoptera</taxon>
        <taxon>Paraneoptera</taxon>
        <taxon>Hemiptera</taxon>
        <taxon>Sternorrhyncha</taxon>
        <taxon>Psylloidea</taxon>
        <taxon>Psyllidae</taxon>
        <taxon>Psyllinae</taxon>
        <taxon>Cacopsylla</taxon>
    </lineage>
</organism>
<evidence type="ECO:0000256" key="1">
    <source>
        <dbReference type="SAM" id="MobiDB-lite"/>
    </source>
</evidence>
<accession>A0A8D8WFZ5</accession>
<proteinExistence type="predicted"/>
<sequence>MKNNTRSKYENMDTTSTGKNRHILSPRSEPNFQQYEAIITAPSKLETSRGRCVVKIQKKKKKLVIQQQICFVFKFHGVCPFILTRPPLIAFIFMQISKN</sequence>
<dbReference type="EMBL" id="HBUF01192557">
    <property type="protein sequence ID" value="CAG6658847.1"/>
    <property type="molecule type" value="Transcribed_RNA"/>
</dbReference>
<dbReference type="AlphaFoldDB" id="A0A8D8WFZ5"/>
<name>A0A8D8WFZ5_9HEMI</name>
<feature type="compositionally biased region" description="Polar residues" evidence="1">
    <location>
        <begin position="1"/>
        <end position="18"/>
    </location>
</feature>
<reference evidence="2" key="1">
    <citation type="submission" date="2021-05" db="EMBL/GenBank/DDBJ databases">
        <authorList>
            <person name="Alioto T."/>
            <person name="Alioto T."/>
            <person name="Gomez Garrido J."/>
        </authorList>
    </citation>
    <scope>NUCLEOTIDE SEQUENCE</scope>
</reference>
<evidence type="ECO:0000313" key="2">
    <source>
        <dbReference type="EMBL" id="CAG6658847.1"/>
    </source>
</evidence>
<protein>
    <submittedName>
        <fullName evidence="2">Uncharacterized protein</fullName>
    </submittedName>
</protein>
<feature type="region of interest" description="Disordered" evidence="1">
    <location>
        <begin position="1"/>
        <end position="26"/>
    </location>
</feature>